<feature type="transmembrane region" description="Helical" evidence="1">
    <location>
        <begin position="76"/>
        <end position="99"/>
    </location>
</feature>
<sequence length="313" mass="33998">MSATTTTPSGGLLRKVGGAVTGWWFTPLPLARVAVFRVLVYAFVVFDVLFVANDVIPHGYTPDLYQPTLLGRVLHLPPLGVAGGWALLVVLVAACVLGIVATTSTRVSGRVQLVTGWTVAVAFWVWMLNSQGFAYVSHDHLALMVAVAVLPTVGVARPFDVDTSQAAGWALRCTQIAVVLTYFGSAFSKWIRSGSPQAWANGAVFVWAIMRRGSDLVTWTLQFPWILRLGQWGLLAIEFLSPVVLFLRGKWLYLAVATFCAFHLATYLALGIHFLPTVICWAAFLPLEKLPVWLRARFTPRAPGGSETGTASA</sequence>
<keyword evidence="1" id="KW-0812">Transmembrane</keyword>
<organism evidence="2 3">
    <name type="scientific">Beutenbergia cavernae (strain ATCC BAA-8 / DSM 12333 / CCUG 43141 / JCM 11478 / NBRC 16432 / NCIMB 13614 / HKI 0122)</name>
    <dbReference type="NCBI Taxonomy" id="471853"/>
    <lineage>
        <taxon>Bacteria</taxon>
        <taxon>Bacillati</taxon>
        <taxon>Actinomycetota</taxon>
        <taxon>Actinomycetes</taxon>
        <taxon>Micrococcales</taxon>
        <taxon>Beutenbergiaceae</taxon>
        <taxon>Beutenbergia</taxon>
    </lineage>
</organism>
<dbReference type="eggNOG" id="ENOG502ZC87">
    <property type="taxonomic scope" value="Bacteria"/>
</dbReference>
<accession>C5BZA8</accession>
<proteinExistence type="predicted"/>
<dbReference type="Proteomes" id="UP000007962">
    <property type="component" value="Chromosome"/>
</dbReference>
<keyword evidence="1" id="KW-1133">Transmembrane helix</keyword>
<feature type="transmembrane region" description="Helical" evidence="1">
    <location>
        <begin position="254"/>
        <end position="284"/>
    </location>
</feature>
<dbReference type="HOGENOM" id="CLU_072042_0_0_11"/>
<keyword evidence="1" id="KW-0472">Membrane</keyword>
<dbReference type="OrthoDB" id="3353560at2"/>
<feature type="transmembrane region" description="Helical" evidence="1">
    <location>
        <begin position="225"/>
        <end position="247"/>
    </location>
</feature>
<feature type="transmembrane region" description="Helical" evidence="1">
    <location>
        <begin position="38"/>
        <end position="56"/>
    </location>
</feature>
<dbReference type="KEGG" id="bcv:Bcav_0819"/>
<dbReference type="AlphaFoldDB" id="C5BZA8"/>
<dbReference type="EMBL" id="CP001618">
    <property type="protein sequence ID" value="ACQ79080.1"/>
    <property type="molecule type" value="Genomic_DNA"/>
</dbReference>
<evidence type="ECO:0008006" key="4">
    <source>
        <dbReference type="Google" id="ProtNLM"/>
    </source>
</evidence>
<gene>
    <name evidence="2" type="ordered locus">Bcav_0819</name>
</gene>
<dbReference type="STRING" id="471853.Bcav_0819"/>
<reference evidence="2 3" key="1">
    <citation type="journal article" date="2009" name="Stand. Genomic Sci.">
        <title>Complete genome sequence of Beutenbergia cavernae type strain (HKI 0122).</title>
        <authorList>
            <person name="Land M."/>
            <person name="Pukall R."/>
            <person name="Abt B."/>
            <person name="Goker M."/>
            <person name="Rohde M."/>
            <person name="Glavina Del Rio T."/>
            <person name="Tice H."/>
            <person name="Copeland A."/>
            <person name="Cheng J.F."/>
            <person name="Lucas S."/>
            <person name="Chen F."/>
            <person name="Nolan M."/>
            <person name="Bruce D."/>
            <person name="Goodwin L."/>
            <person name="Pitluck S."/>
            <person name="Ivanova N."/>
            <person name="Mavromatis K."/>
            <person name="Ovchinnikova G."/>
            <person name="Pati A."/>
            <person name="Chen A."/>
            <person name="Palaniappan K."/>
            <person name="Hauser L."/>
            <person name="Chang Y.J."/>
            <person name="Jefferies C.C."/>
            <person name="Saunders E."/>
            <person name="Brettin T."/>
            <person name="Detter J.C."/>
            <person name="Han C."/>
            <person name="Chain P."/>
            <person name="Bristow J."/>
            <person name="Eisen J.A."/>
            <person name="Markowitz V."/>
            <person name="Hugenholtz P."/>
            <person name="Kyrpides N.C."/>
            <person name="Klenk H.P."/>
            <person name="Lapidus A."/>
        </authorList>
    </citation>
    <scope>NUCLEOTIDE SEQUENCE [LARGE SCALE GENOMIC DNA]</scope>
    <source>
        <strain evidence="3">ATCC BAA-8 / DSM 12333 / NBRC 16432</strain>
    </source>
</reference>
<protein>
    <recommendedName>
        <fullName evidence="4">HTTM domain protein</fullName>
    </recommendedName>
</protein>
<name>C5BZA8_BEUC1</name>
<evidence type="ECO:0000313" key="2">
    <source>
        <dbReference type="EMBL" id="ACQ79080.1"/>
    </source>
</evidence>
<evidence type="ECO:0000256" key="1">
    <source>
        <dbReference type="SAM" id="Phobius"/>
    </source>
</evidence>
<evidence type="ECO:0000313" key="3">
    <source>
        <dbReference type="Proteomes" id="UP000007962"/>
    </source>
</evidence>
<dbReference type="RefSeq" id="WP_012725860.1">
    <property type="nucleotide sequence ID" value="NC_012669.1"/>
</dbReference>
<keyword evidence="3" id="KW-1185">Reference proteome</keyword>
<feature type="transmembrane region" description="Helical" evidence="1">
    <location>
        <begin position="111"/>
        <end position="128"/>
    </location>
</feature>